<organism evidence="1 2">
    <name type="scientific">Trifolium medium</name>
    <dbReference type="NCBI Taxonomy" id="97028"/>
    <lineage>
        <taxon>Eukaryota</taxon>
        <taxon>Viridiplantae</taxon>
        <taxon>Streptophyta</taxon>
        <taxon>Embryophyta</taxon>
        <taxon>Tracheophyta</taxon>
        <taxon>Spermatophyta</taxon>
        <taxon>Magnoliopsida</taxon>
        <taxon>eudicotyledons</taxon>
        <taxon>Gunneridae</taxon>
        <taxon>Pentapetalae</taxon>
        <taxon>rosids</taxon>
        <taxon>fabids</taxon>
        <taxon>Fabales</taxon>
        <taxon>Fabaceae</taxon>
        <taxon>Papilionoideae</taxon>
        <taxon>50 kb inversion clade</taxon>
        <taxon>NPAAA clade</taxon>
        <taxon>Hologalegina</taxon>
        <taxon>IRL clade</taxon>
        <taxon>Trifolieae</taxon>
        <taxon>Trifolium</taxon>
    </lineage>
</organism>
<accession>A0A392Q317</accession>
<protein>
    <submittedName>
        <fullName evidence="1">Uncharacterized protein</fullName>
    </submittedName>
</protein>
<evidence type="ECO:0000313" key="1">
    <source>
        <dbReference type="EMBL" id="MCI18337.1"/>
    </source>
</evidence>
<proteinExistence type="predicted"/>
<dbReference type="AlphaFoldDB" id="A0A392Q317"/>
<reference evidence="1 2" key="1">
    <citation type="journal article" date="2018" name="Front. Plant Sci.">
        <title>Red Clover (Trifolium pratense) and Zigzag Clover (T. medium) - A Picture of Genomic Similarities and Differences.</title>
        <authorList>
            <person name="Dluhosova J."/>
            <person name="Istvanek J."/>
            <person name="Nedelnik J."/>
            <person name="Repkova J."/>
        </authorList>
    </citation>
    <scope>NUCLEOTIDE SEQUENCE [LARGE SCALE GENOMIC DNA]</scope>
    <source>
        <strain evidence="2">cv. 10/8</strain>
        <tissue evidence="1">Leaf</tissue>
    </source>
</reference>
<dbReference type="EMBL" id="LXQA010109702">
    <property type="protein sequence ID" value="MCI18337.1"/>
    <property type="molecule type" value="Genomic_DNA"/>
</dbReference>
<comment type="caution">
    <text evidence="1">The sequence shown here is derived from an EMBL/GenBank/DDBJ whole genome shotgun (WGS) entry which is preliminary data.</text>
</comment>
<dbReference type="Proteomes" id="UP000265520">
    <property type="component" value="Unassembled WGS sequence"/>
</dbReference>
<name>A0A392Q317_9FABA</name>
<keyword evidence="2" id="KW-1185">Reference proteome</keyword>
<sequence>KISFISSFCSSFVKTGSPEGSGLFKFHHWGGCFVVSAAKMKRRNVNATAAW</sequence>
<evidence type="ECO:0000313" key="2">
    <source>
        <dbReference type="Proteomes" id="UP000265520"/>
    </source>
</evidence>
<feature type="non-terminal residue" evidence="1">
    <location>
        <position position="1"/>
    </location>
</feature>